<dbReference type="Proteomes" id="UP000774617">
    <property type="component" value="Unassembled WGS sequence"/>
</dbReference>
<keyword evidence="2" id="KW-1185">Reference proteome</keyword>
<reference evidence="1 2" key="1">
    <citation type="journal article" date="2021" name="Nat. Commun.">
        <title>Genetic determinants of endophytism in the Arabidopsis root mycobiome.</title>
        <authorList>
            <person name="Mesny F."/>
            <person name="Miyauchi S."/>
            <person name="Thiergart T."/>
            <person name="Pickel B."/>
            <person name="Atanasova L."/>
            <person name="Karlsson M."/>
            <person name="Huettel B."/>
            <person name="Barry K.W."/>
            <person name="Haridas S."/>
            <person name="Chen C."/>
            <person name="Bauer D."/>
            <person name="Andreopoulos W."/>
            <person name="Pangilinan J."/>
            <person name="LaButti K."/>
            <person name="Riley R."/>
            <person name="Lipzen A."/>
            <person name="Clum A."/>
            <person name="Drula E."/>
            <person name="Henrissat B."/>
            <person name="Kohler A."/>
            <person name="Grigoriev I.V."/>
            <person name="Martin F.M."/>
            <person name="Hacquard S."/>
        </authorList>
    </citation>
    <scope>NUCLEOTIDE SEQUENCE [LARGE SCALE GENOMIC DNA]</scope>
    <source>
        <strain evidence="1 2">MPI-SDFR-AT-0080</strain>
    </source>
</reference>
<accession>A0ABQ8G4L8</accession>
<name>A0ABQ8G4L8_9PEZI</name>
<proteinExistence type="predicted"/>
<gene>
    <name evidence="1" type="ORF">B0J12DRAFT_182894</name>
</gene>
<protein>
    <submittedName>
        <fullName evidence="1">Uncharacterized protein</fullName>
    </submittedName>
</protein>
<evidence type="ECO:0000313" key="2">
    <source>
        <dbReference type="Proteomes" id="UP000774617"/>
    </source>
</evidence>
<dbReference type="EMBL" id="JAGTJR010000020">
    <property type="protein sequence ID" value="KAH7044584.1"/>
    <property type="molecule type" value="Genomic_DNA"/>
</dbReference>
<sequence>MHVRSGSSRPDASVLIFLVQVLGSGRLLHHNRQRAGERRVHETITPMPAPSHVSFPFLSPLCSVHSARTAAFRFRPGDKHRRSQGAKRTYAPVLTRGPDTQHAREDPGPLAVGRCGALHVRPGGSPGLASPALHYYSFVQGSSAALRTRSESEWREGGCQAMEQQCELRPRCRHLAVGCPGSVLLFPFAFLILDDCFRHLYACASGLFRTEFWTLPRTLARTAAACANACGLLQIRRDGKKGPSSARKTARSFPGL</sequence>
<evidence type="ECO:0000313" key="1">
    <source>
        <dbReference type="EMBL" id="KAH7044584.1"/>
    </source>
</evidence>
<comment type="caution">
    <text evidence="1">The sequence shown here is derived from an EMBL/GenBank/DDBJ whole genome shotgun (WGS) entry which is preliminary data.</text>
</comment>
<organism evidence="1 2">
    <name type="scientific">Macrophomina phaseolina</name>
    <dbReference type="NCBI Taxonomy" id="35725"/>
    <lineage>
        <taxon>Eukaryota</taxon>
        <taxon>Fungi</taxon>
        <taxon>Dikarya</taxon>
        <taxon>Ascomycota</taxon>
        <taxon>Pezizomycotina</taxon>
        <taxon>Dothideomycetes</taxon>
        <taxon>Dothideomycetes incertae sedis</taxon>
        <taxon>Botryosphaeriales</taxon>
        <taxon>Botryosphaeriaceae</taxon>
        <taxon>Macrophomina</taxon>
    </lineage>
</organism>